<organism evidence="3 4">
    <name type="scientific">Heligmosomoides polygyrus</name>
    <name type="common">Parasitic roundworm</name>
    <dbReference type="NCBI Taxonomy" id="6339"/>
    <lineage>
        <taxon>Eukaryota</taxon>
        <taxon>Metazoa</taxon>
        <taxon>Ecdysozoa</taxon>
        <taxon>Nematoda</taxon>
        <taxon>Chromadorea</taxon>
        <taxon>Rhabditida</taxon>
        <taxon>Rhabditina</taxon>
        <taxon>Rhabditomorpha</taxon>
        <taxon>Strongyloidea</taxon>
        <taxon>Heligmosomidae</taxon>
        <taxon>Heligmosomoides</taxon>
    </lineage>
</organism>
<feature type="region of interest" description="Disordered" evidence="1">
    <location>
        <begin position="71"/>
        <end position="95"/>
    </location>
</feature>
<proteinExistence type="predicted"/>
<protein>
    <submittedName>
        <fullName evidence="4">AV2</fullName>
    </submittedName>
</protein>
<gene>
    <name evidence="2" type="ORF">HPBE_LOCUS19611</name>
</gene>
<evidence type="ECO:0000313" key="2">
    <source>
        <dbReference type="EMBL" id="VDP15844.1"/>
    </source>
</evidence>
<dbReference type="WBParaSite" id="HPBE_0001961201-mRNA-1">
    <property type="protein sequence ID" value="HPBE_0001961201-mRNA-1"/>
    <property type="gene ID" value="HPBE_0001961201"/>
</dbReference>
<name>A0A183GBV7_HELPZ</name>
<accession>A0A183GBV7</accession>
<dbReference type="EMBL" id="UZAH01031497">
    <property type="protein sequence ID" value="VDP15844.1"/>
    <property type="molecule type" value="Genomic_DNA"/>
</dbReference>
<reference evidence="4" key="2">
    <citation type="submission" date="2019-09" db="UniProtKB">
        <authorList>
            <consortium name="WormBaseParasite"/>
        </authorList>
    </citation>
    <scope>IDENTIFICATION</scope>
</reference>
<evidence type="ECO:0000256" key="1">
    <source>
        <dbReference type="SAM" id="MobiDB-lite"/>
    </source>
</evidence>
<sequence>MFTGQYVLRNCPSTVIGQWGGDVAKEELQQVLQRSICSSPRRRPLAGHALLHNSCKWSAAKVKKSSQSQLVVGAEGQQPEFGASESEDSHRVRVS</sequence>
<accession>A0A3P8C9W1</accession>
<evidence type="ECO:0000313" key="4">
    <source>
        <dbReference type="WBParaSite" id="HPBE_0001961201-mRNA-1"/>
    </source>
</evidence>
<keyword evidence="3" id="KW-1185">Reference proteome</keyword>
<dbReference type="Proteomes" id="UP000050761">
    <property type="component" value="Unassembled WGS sequence"/>
</dbReference>
<evidence type="ECO:0000313" key="3">
    <source>
        <dbReference type="Proteomes" id="UP000050761"/>
    </source>
</evidence>
<reference evidence="2 3" key="1">
    <citation type="submission" date="2018-11" db="EMBL/GenBank/DDBJ databases">
        <authorList>
            <consortium name="Pathogen Informatics"/>
        </authorList>
    </citation>
    <scope>NUCLEOTIDE SEQUENCE [LARGE SCALE GENOMIC DNA]</scope>
</reference>
<dbReference type="AlphaFoldDB" id="A0A183GBV7"/>